<protein>
    <recommendedName>
        <fullName evidence="7">MADS-box domain-containing protein</fullName>
    </recommendedName>
</protein>
<evidence type="ECO:0000256" key="3">
    <source>
        <dbReference type="ARBA" id="ARBA00023125"/>
    </source>
</evidence>
<gene>
    <name evidence="8" type="ORF">Cni_G08296</name>
</gene>
<keyword evidence="6" id="KW-0175">Coiled coil</keyword>
<organism evidence="8 9">
    <name type="scientific">Canna indica</name>
    <name type="common">Indian-shot</name>
    <dbReference type="NCBI Taxonomy" id="4628"/>
    <lineage>
        <taxon>Eukaryota</taxon>
        <taxon>Viridiplantae</taxon>
        <taxon>Streptophyta</taxon>
        <taxon>Embryophyta</taxon>
        <taxon>Tracheophyta</taxon>
        <taxon>Spermatophyta</taxon>
        <taxon>Magnoliopsida</taxon>
        <taxon>Liliopsida</taxon>
        <taxon>Zingiberales</taxon>
        <taxon>Cannaceae</taxon>
        <taxon>Canna</taxon>
    </lineage>
</organism>
<accession>A0AAQ3K250</accession>
<evidence type="ECO:0000313" key="9">
    <source>
        <dbReference type="Proteomes" id="UP001327560"/>
    </source>
</evidence>
<dbReference type="Gene3D" id="3.40.1810.10">
    <property type="entry name" value="Transcription factor, MADS-box"/>
    <property type="match status" value="1"/>
</dbReference>
<evidence type="ECO:0000256" key="1">
    <source>
        <dbReference type="ARBA" id="ARBA00004123"/>
    </source>
</evidence>
<comment type="subcellular location">
    <subcellularLocation>
        <location evidence="1">Nucleus</location>
    </subcellularLocation>
</comment>
<keyword evidence="9" id="KW-1185">Reference proteome</keyword>
<keyword evidence="2" id="KW-0805">Transcription regulation</keyword>
<reference evidence="8 9" key="1">
    <citation type="submission" date="2023-10" db="EMBL/GenBank/DDBJ databases">
        <title>Chromosome-scale genome assembly provides insights into flower coloration mechanisms of Canna indica.</title>
        <authorList>
            <person name="Li C."/>
        </authorList>
    </citation>
    <scope>NUCLEOTIDE SEQUENCE [LARGE SCALE GENOMIC DNA]</scope>
    <source>
        <tissue evidence="8">Flower</tissue>
    </source>
</reference>
<dbReference type="GO" id="GO:0045944">
    <property type="term" value="P:positive regulation of transcription by RNA polymerase II"/>
    <property type="evidence" value="ECO:0007669"/>
    <property type="project" value="InterPro"/>
</dbReference>
<keyword evidence="3" id="KW-0238">DNA-binding</keyword>
<evidence type="ECO:0000256" key="4">
    <source>
        <dbReference type="ARBA" id="ARBA00023163"/>
    </source>
</evidence>
<dbReference type="EMBL" id="CP136891">
    <property type="protein sequence ID" value="WOK99584.1"/>
    <property type="molecule type" value="Genomic_DNA"/>
</dbReference>
<dbReference type="Proteomes" id="UP001327560">
    <property type="component" value="Chromosome 2"/>
</dbReference>
<dbReference type="PANTHER" id="PTHR11945">
    <property type="entry name" value="MADS BOX PROTEIN"/>
    <property type="match status" value="1"/>
</dbReference>
<feature type="domain" description="MADS-box" evidence="7">
    <location>
        <begin position="10"/>
        <end position="69"/>
    </location>
</feature>
<evidence type="ECO:0000256" key="5">
    <source>
        <dbReference type="ARBA" id="ARBA00023242"/>
    </source>
</evidence>
<dbReference type="FunFam" id="3.40.1810.10:FF:000006">
    <property type="entry name" value="Agamous-like MADS-box protein AGL62"/>
    <property type="match status" value="1"/>
</dbReference>
<keyword evidence="5" id="KW-0539">Nucleus</keyword>
<evidence type="ECO:0000259" key="7">
    <source>
        <dbReference type="SMART" id="SM00432"/>
    </source>
</evidence>
<dbReference type="CDD" id="cd00265">
    <property type="entry name" value="MADS_MEF2_like"/>
    <property type="match status" value="1"/>
</dbReference>
<proteinExistence type="predicted"/>
<dbReference type="InterPro" id="IPR036879">
    <property type="entry name" value="TF_MADSbox_sf"/>
</dbReference>
<dbReference type="GO" id="GO:0005634">
    <property type="term" value="C:nucleus"/>
    <property type="evidence" value="ECO:0007669"/>
    <property type="project" value="UniProtKB-SubCell"/>
</dbReference>
<evidence type="ECO:0000313" key="8">
    <source>
        <dbReference type="EMBL" id="WOK99584.1"/>
    </source>
</evidence>
<feature type="coiled-coil region" evidence="6">
    <location>
        <begin position="98"/>
        <end position="132"/>
    </location>
</feature>
<dbReference type="GO" id="GO:0000978">
    <property type="term" value="F:RNA polymerase II cis-regulatory region sequence-specific DNA binding"/>
    <property type="evidence" value="ECO:0007669"/>
    <property type="project" value="TreeGrafter"/>
</dbReference>
<dbReference type="InterPro" id="IPR002100">
    <property type="entry name" value="TF_MADSbox"/>
</dbReference>
<evidence type="ECO:0000256" key="2">
    <source>
        <dbReference type="ARBA" id="ARBA00023015"/>
    </source>
</evidence>
<dbReference type="GO" id="GO:0000981">
    <property type="term" value="F:DNA-binding transcription factor activity, RNA polymerase II-specific"/>
    <property type="evidence" value="ECO:0007669"/>
    <property type="project" value="TreeGrafter"/>
</dbReference>
<dbReference type="GO" id="GO:0046983">
    <property type="term" value="F:protein dimerization activity"/>
    <property type="evidence" value="ECO:0007669"/>
    <property type="project" value="InterPro"/>
</dbReference>
<dbReference type="AlphaFoldDB" id="A0AAQ3K250"/>
<dbReference type="PANTHER" id="PTHR11945:SF776">
    <property type="entry name" value="AGAMOUS-LIKE 50-RELATED"/>
    <property type="match status" value="1"/>
</dbReference>
<name>A0AAQ3K250_9LILI</name>
<evidence type="ECO:0000256" key="6">
    <source>
        <dbReference type="SAM" id="Coils"/>
    </source>
</evidence>
<dbReference type="PRINTS" id="PR00404">
    <property type="entry name" value="MADSDOMAIN"/>
</dbReference>
<keyword evidence="4" id="KW-0804">Transcription</keyword>
<dbReference type="Pfam" id="PF00319">
    <property type="entry name" value="SRF-TF"/>
    <property type="match status" value="1"/>
</dbReference>
<dbReference type="SUPFAM" id="SSF55455">
    <property type="entry name" value="SRF-like"/>
    <property type="match status" value="1"/>
</dbReference>
<sequence length="246" mass="26625">MMGRRGTMSHGRRKIEIKKIRNEDARHVCFSKRKAGIFAKASDISTLCGADVALLVYSPAGNPYSFGSPSVQPIVDRFLSGNFGQAGSAANANPNNVVQQLNHQYMDLSKKLDAAREKKAKLRERLDASVLSEEWAWANSIDNLGLEQLDRLKDGFEWLKGSAEARIKDILNSGQRMAPPPAPMRGGPVGMAPGAGGASSSSYPMWGFGPVQMAPNQLEPGSFQAQLAASNGMGNMGYMHHRMDGF</sequence>
<dbReference type="InterPro" id="IPR033896">
    <property type="entry name" value="MEF2-like_N"/>
</dbReference>
<dbReference type="SMART" id="SM00432">
    <property type="entry name" value="MADS"/>
    <property type="match status" value="1"/>
</dbReference>